<name>A0A2A9MGN4_BESBE</name>
<feature type="region of interest" description="Disordered" evidence="1">
    <location>
        <begin position="399"/>
        <end position="464"/>
    </location>
</feature>
<feature type="region of interest" description="Disordered" evidence="1">
    <location>
        <begin position="1521"/>
        <end position="1541"/>
    </location>
</feature>
<dbReference type="GeneID" id="40311539"/>
<feature type="region of interest" description="Disordered" evidence="1">
    <location>
        <begin position="268"/>
        <end position="298"/>
    </location>
</feature>
<feature type="compositionally biased region" description="Basic and acidic residues" evidence="1">
    <location>
        <begin position="285"/>
        <end position="295"/>
    </location>
</feature>
<organism evidence="2 3">
    <name type="scientific">Besnoitia besnoiti</name>
    <name type="common">Apicomplexan protozoan</name>
    <dbReference type="NCBI Taxonomy" id="94643"/>
    <lineage>
        <taxon>Eukaryota</taxon>
        <taxon>Sar</taxon>
        <taxon>Alveolata</taxon>
        <taxon>Apicomplexa</taxon>
        <taxon>Conoidasida</taxon>
        <taxon>Coccidia</taxon>
        <taxon>Eucoccidiorida</taxon>
        <taxon>Eimeriorina</taxon>
        <taxon>Sarcocystidae</taxon>
        <taxon>Besnoitia</taxon>
    </lineage>
</organism>
<dbReference type="KEGG" id="bbes:BESB_066130"/>
<feature type="compositionally biased region" description="Basic residues" evidence="1">
    <location>
        <begin position="275"/>
        <end position="284"/>
    </location>
</feature>
<feature type="region of interest" description="Disordered" evidence="1">
    <location>
        <begin position="846"/>
        <end position="893"/>
    </location>
</feature>
<protein>
    <submittedName>
        <fullName evidence="2">Uncharacterized protein</fullName>
    </submittedName>
</protein>
<feature type="compositionally biased region" description="Low complexity" evidence="1">
    <location>
        <begin position="89"/>
        <end position="112"/>
    </location>
</feature>
<feature type="region of interest" description="Disordered" evidence="1">
    <location>
        <begin position="793"/>
        <end position="829"/>
    </location>
</feature>
<evidence type="ECO:0000313" key="2">
    <source>
        <dbReference type="EMBL" id="PFH34580.1"/>
    </source>
</evidence>
<feature type="compositionally biased region" description="Low complexity" evidence="1">
    <location>
        <begin position="402"/>
        <end position="414"/>
    </location>
</feature>
<dbReference type="EMBL" id="NWUJ01000006">
    <property type="protein sequence ID" value="PFH34580.1"/>
    <property type="molecule type" value="Genomic_DNA"/>
</dbReference>
<sequence>MRLFRKLLASKQPGLTTSSLSTNEAASHVEPAVFAASLPANGGDSLVVLASIPYADQQQFTSVPPDEENASFSPLHVYRVEDILNRTGSSANPSSTPLSASSSSLRAESVAAKAGNPSPMEPASSGCNDEKREDRLCFSFLSVEENLKYQVISRDVRRAVGLDKVLLYQDTSFSRAEGEGMQLETTPSSGFPPDEVASESECEETLVSAGESHTSSLPSCDDSIFAASSRDAARAGVPAPCNGAALASAKTGTATPVSFLKTAHSLGSQLSKGGRTTHCRRHDTRKGNGHGDETQGGRVIKGVGRGATACVFASYRSLVVGVSWLGAKPAVRAAYLSQFTRLIDLKIFFCPFADPASESCPTCWRDLLMLLQNNQNSLQRLSVVSLPYAAELLLKPQRTCGSTRSPCVSSPSSSHDGVTNAPGGLRGTMGTRSHRLPPAPDRERGQDESSSKADREAETVSWDTSVRGLETGGLSDGLTGFSFGPYSSGAGVYLFELREFSIVGSAASCLVTLDAMQTFLPHSLESFSLHGNLPRTLPCPLFSVSRDGERESTRVTPGRACASSAAFLKGLGLHGVLQRLFGWRRPEGMHIERAVGTAGSAAHTRSNLEGAGSAGPSWRLEANREILLRSVMTMHSLKVLDIRLPPALDLFSVRLVPSLVLLSTRLRKVTLDVRQLTELVDLGILTANTVIQPFGAEGLGRQRASTYPDDSTGIPSDSGLLPAEARVHTLLPNLREVTLREPLHLGWSVHDVARFAGILSALPQCTVTASSLVLHQHPLLGTVLPFSDHSFPSGQTPCERRDGDTPSGESFLRRCGDLGGSSDNGDEAVGADGAILSISESVDESARDRSLRAEMDMSRESVETDSGERRNPDGSLQNGDGEDRSHLEAEWEEGETGDGFLVGRAQYRALLHEIIEHLAPNICSLRVRYTSSTTCDLPLSFVSFPALQELVLDNYLPDVHLEIDRIVVPRTHVVTVDLNGHQLGSTHQREFEELREKNRNALKRHGVPRQGSYLRLFRALEPVSYCFRGLEDVLFLLALNEELLAEVSPAPASRSSPVRPGSTEAATDCGPACAKLISGRPGLLCLSITVSGKDLRDSAQKLLADAERYMKENKTFREDPSDGGSEYAGVVGSSLECPEVELEEALTGGSRRSSSQKEEDPFYVLNLQQLFPAHPHSGAALASPVSGEDEEVDQNPQPASTTSVGFRVSQYTRNASWPSPSSMFGGCLRFDDVEAAAIPVPRRTPYGAPQASSETNAVDAENVIDRRWSLSETVQSGRSSQQGRDRRSVFSRLASRVFTFLEKNLGGICGEVITTMPAAGNEGGVLLAVSVLALIFGDDATASEVPNISACLRNSRYQDRHHYSTRPLPQALEGFVAEEAVSRPCLKFVGLTIVDLDMQATSDAITEDVLFAATCVIDERFGRNSGMGRGCDPLVPASQGSQVSLDQRLHASTIPLTPTKTAEPPLRSESQCPTGGRGLRVSIEQPLRPLRARPFRTELSSSEFDAIEFDRQLHSIDKQTGFGGMEPTPRNSGKEGAVVGVPRCGVTGSSGIVGEPIEMAKRRNVDKSLLEEETPGEDSYMTATGTLLWKPPRPDQTVSSRDGWHAYKPHRNEHENAAFCCPVIGCHLERLLEAFPTLMSVQLRYSGQHPLYLLDDQALRSALEPATKFLRTRCGED</sequence>
<feature type="compositionally biased region" description="Polar residues" evidence="1">
    <location>
        <begin position="1194"/>
        <end position="1205"/>
    </location>
</feature>
<dbReference type="VEuPathDB" id="ToxoDB:BESB_066130"/>
<comment type="caution">
    <text evidence="2">The sequence shown here is derived from an EMBL/GenBank/DDBJ whole genome shotgun (WGS) entry which is preliminary data.</text>
</comment>
<dbReference type="OrthoDB" id="333827at2759"/>
<feature type="compositionally biased region" description="Basic and acidic residues" evidence="1">
    <location>
        <begin position="440"/>
        <end position="458"/>
    </location>
</feature>
<dbReference type="Proteomes" id="UP000224006">
    <property type="component" value="Chromosome VI"/>
</dbReference>
<reference evidence="2 3" key="1">
    <citation type="submission" date="2017-09" db="EMBL/GenBank/DDBJ databases">
        <title>Genome sequencing of Besnoitia besnoiti strain Bb-Ger1.</title>
        <authorList>
            <person name="Schares G."/>
            <person name="Venepally P."/>
            <person name="Lorenzi H.A."/>
        </authorList>
    </citation>
    <scope>NUCLEOTIDE SEQUENCE [LARGE SCALE GENOMIC DNA]</scope>
    <source>
        <strain evidence="2 3">Bb-Ger1</strain>
    </source>
</reference>
<keyword evidence="3" id="KW-1185">Reference proteome</keyword>
<accession>A0A2A9MGN4</accession>
<proteinExistence type="predicted"/>
<feature type="region of interest" description="Disordered" evidence="1">
    <location>
        <begin position="1456"/>
        <end position="1479"/>
    </location>
</feature>
<feature type="region of interest" description="Disordered" evidence="1">
    <location>
        <begin position="88"/>
        <end position="129"/>
    </location>
</feature>
<feature type="region of interest" description="Disordered" evidence="1">
    <location>
        <begin position="1176"/>
        <end position="1205"/>
    </location>
</feature>
<evidence type="ECO:0000313" key="3">
    <source>
        <dbReference type="Proteomes" id="UP000224006"/>
    </source>
</evidence>
<dbReference type="RefSeq" id="XP_029218589.1">
    <property type="nucleotide sequence ID" value="XM_029365006.1"/>
</dbReference>
<evidence type="ECO:0000256" key="1">
    <source>
        <dbReference type="SAM" id="MobiDB-lite"/>
    </source>
</evidence>
<feature type="compositionally biased region" description="Basic and acidic residues" evidence="1">
    <location>
        <begin position="846"/>
        <end position="872"/>
    </location>
</feature>
<gene>
    <name evidence="2" type="ORF">BESB_066130</name>
</gene>